<dbReference type="Pfam" id="PF13420">
    <property type="entry name" value="Acetyltransf_4"/>
    <property type="match status" value="1"/>
</dbReference>
<dbReference type="NCBIfam" id="NF040504">
    <property type="entry name" value="resist_ArsN1b"/>
    <property type="match status" value="1"/>
</dbReference>
<evidence type="ECO:0000313" key="2">
    <source>
        <dbReference type="EMBL" id="GGN12733.1"/>
    </source>
</evidence>
<dbReference type="Gene3D" id="3.40.630.30">
    <property type="match status" value="1"/>
</dbReference>
<keyword evidence="3" id="KW-1185">Reference proteome</keyword>
<gene>
    <name evidence="2" type="ORF">GCM10009021_11120</name>
</gene>
<dbReference type="EMBL" id="BMOQ01000003">
    <property type="protein sequence ID" value="GGN12733.1"/>
    <property type="molecule type" value="Genomic_DNA"/>
</dbReference>
<dbReference type="RefSeq" id="WP_188877939.1">
    <property type="nucleotide sequence ID" value="NZ_BMOQ01000003.1"/>
</dbReference>
<proteinExistence type="predicted"/>
<evidence type="ECO:0000259" key="1">
    <source>
        <dbReference type="PROSITE" id="PS51186"/>
    </source>
</evidence>
<protein>
    <submittedName>
        <fullName evidence="2">N-acetyltransferase</fullName>
    </submittedName>
</protein>
<feature type="domain" description="N-acetyltransferase" evidence="1">
    <location>
        <begin position="4"/>
        <end position="165"/>
    </location>
</feature>
<dbReference type="InterPro" id="IPR016181">
    <property type="entry name" value="Acyl_CoA_acyltransferase"/>
</dbReference>
<dbReference type="PANTHER" id="PTHR43072">
    <property type="entry name" value="N-ACETYLTRANSFERASE"/>
    <property type="match status" value="1"/>
</dbReference>
<organism evidence="2 3">
    <name type="scientific">Halarchaeum nitratireducens</name>
    <dbReference type="NCBI Taxonomy" id="489913"/>
    <lineage>
        <taxon>Archaea</taxon>
        <taxon>Methanobacteriati</taxon>
        <taxon>Methanobacteriota</taxon>
        <taxon>Stenosarchaea group</taxon>
        <taxon>Halobacteria</taxon>
        <taxon>Halobacteriales</taxon>
        <taxon>Halobacteriaceae</taxon>
    </lineage>
</organism>
<evidence type="ECO:0000313" key="3">
    <source>
        <dbReference type="Proteomes" id="UP000608850"/>
    </source>
</evidence>
<dbReference type="SUPFAM" id="SSF55729">
    <property type="entry name" value="Acyl-CoA N-acyltransferases (Nat)"/>
    <property type="match status" value="1"/>
</dbReference>
<dbReference type="GO" id="GO:0016747">
    <property type="term" value="F:acyltransferase activity, transferring groups other than amino-acyl groups"/>
    <property type="evidence" value="ECO:0007669"/>
    <property type="project" value="InterPro"/>
</dbReference>
<accession>A0A830G9Z1</accession>
<dbReference type="InterPro" id="IPR000182">
    <property type="entry name" value="GNAT_dom"/>
</dbReference>
<dbReference type="CDD" id="cd04301">
    <property type="entry name" value="NAT_SF"/>
    <property type="match status" value="1"/>
</dbReference>
<sequence>MSDPALRLATPDDAAAIRRIYAPYVAETAITFETAPPSVAACRERIAETLPDYPWLVCERDGDVVGYASAGPIRAYGAFEWAVESTVYVTESAQRRGIGRALYEALLALLDRQGYVVVYAVVTLPNEASVALHESLGFEHEGTFSGMGYKHGAWHDVGWWSYALGERPADPDPPRPLTALRGREAWNDVLGSLDAPAE</sequence>
<dbReference type="OrthoDB" id="129730at2157"/>
<dbReference type="PROSITE" id="PS51186">
    <property type="entry name" value="GNAT"/>
    <property type="match status" value="1"/>
</dbReference>
<comment type="caution">
    <text evidence="2">The sequence shown here is derived from an EMBL/GenBank/DDBJ whole genome shotgun (WGS) entry which is preliminary data.</text>
</comment>
<name>A0A830G9Z1_9EURY</name>
<reference evidence="2 3" key="1">
    <citation type="journal article" date="2019" name="Int. J. Syst. Evol. Microbiol.">
        <title>The Global Catalogue of Microorganisms (GCM) 10K type strain sequencing project: providing services to taxonomists for standard genome sequencing and annotation.</title>
        <authorList>
            <consortium name="The Broad Institute Genomics Platform"/>
            <consortium name="The Broad Institute Genome Sequencing Center for Infectious Disease"/>
            <person name="Wu L."/>
            <person name="Ma J."/>
        </authorList>
    </citation>
    <scope>NUCLEOTIDE SEQUENCE [LARGE SCALE GENOMIC DNA]</scope>
    <source>
        <strain evidence="2 3">JCM 16331</strain>
    </source>
</reference>
<dbReference type="AlphaFoldDB" id="A0A830G9Z1"/>
<dbReference type="Proteomes" id="UP000608850">
    <property type="component" value="Unassembled WGS sequence"/>
</dbReference>
<dbReference type="PANTHER" id="PTHR43072:SF8">
    <property type="entry name" value="ACYLTRANSFERASE FABY-RELATED"/>
    <property type="match status" value="1"/>
</dbReference>